<dbReference type="PANTHER" id="PTHR34390">
    <property type="entry name" value="UPF0442 PROTEIN YJJB-RELATED"/>
    <property type="match status" value="1"/>
</dbReference>
<feature type="transmembrane region" description="Helical" evidence="8">
    <location>
        <begin position="28"/>
        <end position="50"/>
    </location>
</feature>
<evidence type="ECO:0000313" key="10">
    <source>
        <dbReference type="EMBL" id="MCW6511795.1"/>
    </source>
</evidence>
<evidence type="ECO:0000256" key="6">
    <source>
        <dbReference type="ARBA" id="ARBA00023136"/>
    </source>
</evidence>
<name>A0AA42CQU6_9HYPH</name>
<keyword evidence="11" id="KW-1185">Reference proteome</keyword>
<evidence type="ECO:0000256" key="5">
    <source>
        <dbReference type="ARBA" id="ARBA00022989"/>
    </source>
</evidence>
<feature type="domain" description="Threonine/Serine exporter ThrE" evidence="9">
    <location>
        <begin position="70"/>
        <end position="204"/>
    </location>
</feature>
<evidence type="ECO:0000256" key="2">
    <source>
        <dbReference type="ARBA" id="ARBA00022475"/>
    </source>
</evidence>
<dbReference type="PANTHER" id="PTHR34390:SF1">
    <property type="entry name" value="SUCCINATE TRANSPORTER SUBUNIT YJJB-RELATED"/>
    <property type="match status" value="1"/>
</dbReference>
<dbReference type="EMBL" id="JAMOIM010000033">
    <property type="protein sequence ID" value="MCW6511795.1"/>
    <property type="molecule type" value="Genomic_DNA"/>
</dbReference>
<accession>A0AA42CQU6</accession>
<keyword evidence="4 8" id="KW-0812">Transmembrane</keyword>
<comment type="caution">
    <text evidence="10">The sequence shown here is derived from an EMBL/GenBank/DDBJ whole genome shotgun (WGS) entry which is preliminary data.</text>
</comment>
<evidence type="ECO:0000256" key="4">
    <source>
        <dbReference type="ARBA" id="ARBA00022692"/>
    </source>
</evidence>
<organism evidence="10 11">
    <name type="scientific">Lichenifustis flavocetrariae</name>
    <dbReference type="NCBI Taxonomy" id="2949735"/>
    <lineage>
        <taxon>Bacteria</taxon>
        <taxon>Pseudomonadati</taxon>
        <taxon>Pseudomonadota</taxon>
        <taxon>Alphaproteobacteria</taxon>
        <taxon>Hyphomicrobiales</taxon>
        <taxon>Lichenihabitantaceae</taxon>
        <taxon>Lichenifustis</taxon>
    </lineage>
</organism>
<gene>
    <name evidence="10" type="ORF">M8523_27925</name>
</gene>
<feature type="transmembrane region" description="Helical" evidence="8">
    <location>
        <begin position="140"/>
        <end position="161"/>
    </location>
</feature>
<keyword evidence="5 8" id="KW-1133">Transmembrane helix</keyword>
<feature type="transmembrane region" description="Helical" evidence="8">
    <location>
        <begin position="112"/>
        <end position="133"/>
    </location>
</feature>
<dbReference type="Proteomes" id="UP001165667">
    <property type="component" value="Unassembled WGS sequence"/>
</dbReference>
<dbReference type="Pfam" id="PF12821">
    <property type="entry name" value="ThrE_2"/>
    <property type="match status" value="1"/>
</dbReference>
<evidence type="ECO:0000256" key="8">
    <source>
        <dbReference type="SAM" id="Phobius"/>
    </source>
</evidence>
<evidence type="ECO:0000313" key="11">
    <source>
        <dbReference type="Proteomes" id="UP001165667"/>
    </source>
</evidence>
<keyword evidence="2" id="KW-1003">Cell membrane</keyword>
<evidence type="ECO:0000256" key="3">
    <source>
        <dbReference type="ARBA" id="ARBA00022519"/>
    </source>
</evidence>
<dbReference type="InterPro" id="IPR050539">
    <property type="entry name" value="ThrE_Dicarb/AminoAcid_Exp"/>
</dbReference>
<reference evidence="10" key="1">
    <citation type="submission" date="2022-05" db="EMBL/GenBank/DDBJ databases">
        <authorList>
            <person name="Pankratov T."/>
        </authorList>
    </citation>
    <scope>NUCLEOTIDE SEQUENCE</scope>
    <source>
        <strain evidence="10">BP6-180914</strain>
    </source>
</reference>
<dbReference type="InterPro" id="IPR024528">
    <property type="entry name" value="ThrE_2"/>
</dbReference>
<dbReference type="GO" id="GO:0005886">
    <property type="term" value="C:plasma membrane"/>
    <property type="evidence" value="ECO:0007669"/>
    <property type="project" value="UniProtKB-SubCell"/>
</dbReference>
<keyword evidence="3" id="KW-0997">Cell inner membrane</keyword>
<evidence type="ECO:0000256" key="1">
    <source>
        <dbReference type="ARBA" id="ARBA00004651"/>
    </source>
</evidence>
<proteinExistence type="inferred from homology"/>
<feature type="transmembrane region" description="Helical" evidence="8">
    <location>
        <begin position="62"/>
        <end position="81"/>
    </location>
</feature>
<feature type="transmembrane region" description="Helical" evidence="8">
    <location>
        <begin position="181"/>
        <end position="202"/>
    </location>
</feature>
<protein>
    <submittedName>
        <fullName evidence="10">Threonine/serine exporter family protein</fullName>
    </submittedName>
</protein>
<evidence type="ECO:0000256" key="7">
    <source>
        <dbReference type="ARBA" id="ARBA00034125"/>
    </source>
</evidence>
<comment type="similarity">
    <text evidence="7">Belongs to the ThrE exporter (TC 2.A.79) family.</text>
</comment>
<dbReference type="GO" id="GO:0015744">
    <property type="term" value="P:succinate transport"/>
    <property type="evidence" value="ECO:0007669"/>
    <property type="project" value="TreeGrafter"/>
</dbReference>
<comment type="subcellular location">
    <subcellularLocation>
        <location evidence="1">Cell membrane</location>
        <topology evidence="1">Multi-pass membrane protein</topology>
    </subcellularLocation>
</comment>
<sequence length="221" mass="22408">MVLVPGPHILNGAFDLLALRIPLAASRLAFAVLVLFAIGVGLLAGLALAGGELPAFEPGRSVAVWVDVPAAAIVAMCYGVFYSMPVRMLVWPAAAGAVAHAAHWWAMATFGLSAATATGVAALVAATILLPAVRRYRLPFAGVGFASVVSLLPGVFVFRLMSGAVQIAAAGSDIPPRLLDAVLADAVTAFAIVLAMALGLAIPKQLYETLSPGASGGRAPT</sequence>
<keyword evidence="6 8" id="KW-0472">Membrane</keyword>
<dbReference type="AlphaFoldDB" id="A0AA42CQU6"/>
<evidence type="ECO:0000259" key="9">
    <source>
        <dbReference type="Pfam" id="PF12821"/>
    </source>
</evidence>